<comment type="caution">
    <text evidence="2">The sequence shown here is derived from an EMBL/GenBank/DDBJ whole genome shotgun (WGS) entry which is preliminary data.</text>
</comment>
<evidence type="ECO:0000313" key="3">
    <source>
        <dbReference type="Proteomes" id="UP000518300"/>
    </source>
</evidence>
<feature type="compositionally biased region" description="Basic and acidic residues" evidence="1">
    <location>
        <begin position="7"/>
        <end position="24"/>
    </location>
</feature>
<feature type="region of interest" description="Disordered" evidence="1">
    <location>
        <begin position="1"/>
        <end position="24"/>
    </location>
</feature>
<organism evidence="2 3">
    <name type="scientific">Pyxidicoccus fallax</name>
    <dbReference type="NCBI Taxonomy" id="394095"/>
    <lineage>
        <taxon>Bacteria</taxon>
        <taxon>Pseudomonadati</taxon>
        <taxon>Myxococcota</taxon>
        <taxon>Myxococcia</taxon>
        <taxon>Myxococcales</taxon>
        <taxon>Cystobacterineae</taxon>
        <taxon>Myxococcaceae</taxon>
        <taxon>Pyxidicoccus</taxon>
    </lineage>
</organism>
<evidence type="ECO:0000313" key="2">
    <source>
        <dbReference type="EMBL" id="NMO13798.1"/>
    </source>
</evidence>
<dbReference type="Proteomes" id="UP000518300">
    <property type="component" value="Unassembled WGS sequence"/>
</dbReference>
<protein>
    <submittedName>
        <fullName evidence="2">Uncharacterized protein</fullName>
    </submittedName>
</protein>
<name>A0A848LEB8_9BACT</name>
<evidence type="ECO:0000256" key="1">
    <source>
        <dbReference type="SAM" id="MobiDB-lite"/>
    </source>
</evidence>
<gene>
    <name evidence="2" type="ORF">HG543_02830</name>
</gene>
<keyword evidence="3" id="KW-1185">Reference proteome</keyword>
<dbReference type="EMBL" id="JABBJJ010000008">
    <property type="protein sequence ID" value="NMO13798.1"/>
    <property type="molecule type" value="Genomic_DNA"/>
</dbReference>
<dbReference type="AlphaFoldDB" id="A0A848LEB8"/>
<dbReference type="RefSeq" id="WP_169343083.1">
    <property type="nucleotide sequence ID" value="NZ_JABBJJ010000008.1"/>
</dbReference>
<reference evidence="2 3" key="1">
    <citation type="submission" date="2020-04" db="EMBL/GenBank/DDBJ databases">
        <title>Draft genome of Pyxidicoccus fallax type strain.</title>
        <authorList>
            <person name="Whitworth D.E."/>
        </authorList>
    </citation>
    <scope>NUCLEOTIDE SEQUENCE [LARGE SCALE GENOMIC DNA]</scope>
    <source>
        <strain evidence="2 3">DSM 14698</strain>
    </source>
</reference>
<accession>A0A848LEB8</accession>
<proteinExistence type="predicted"/>
<sequence length="279" mass="32437">MTSTAKSKHESDELNLEDRHHRARKTTEGGRCLVPYGAYSPQSCSYRWQAYQQALDEKDVYNWNRYESLVTGAPLMLVRRRKSEKGERRWELAEATAPERGAWDISDAVSSSNFKNSCNTPYWFEAHHIIPHSELKNAVAGVGKGKPDQNELQLMVRRGLMEEGYNLNHKHNMFILPMDRHVAKALELPMHLAAPDLWNHPEYSSYVEQELQTFFDPVKRTISGHEEKIEYNPVRKKLENFSRRLRDRIKTQGRRLWAKQESVALDDIKPKVNVGDVHV</sequence>